<evidence type="ECO:0000259" key="2">
    <source>
        <dbReference type="PROSITE" id="PS50975"/>
    </source>
</evidence>
<dbReference type="Pfam" id="PF15632">
    <property type="entry name" value="ATPgrasp_Ter"/>
    <property type="match status" value="1"/>
</dbReference>
<dbReference type="OrthoDB" id="9803907at2"/>
<protein>
    <submittedName>
        <fullName evidence="3">ATP-grasp domain-containing protein</fullName>
    </submittedName>
</protein>
<dbReference type="InterPro" id="IPR011226">
    <property type="entry name" value="ATP-grasp_fam"/>
</dbReference>
<dbReference type="AlphaFoldDB" id="A0A4R3MT40"/>
<evidence type="ECO:0000256" key="1">
    <source>
        <dbReference type="PROSITE-ProRule" id="PRU00409"/>
    </source>
</evidence>
<dbReference type="Proteomes" id="UP000295717">
    <property type="component" value="Unassembled WGS sequence"/>
</dbReference>
<proteinExistence type="predicted"/>
<dbReference type="RefSeq" id="WP_132978094.1">
    <property type="nucleotide sequence ID" value="NZ_SMAO01000008.1"/>
</dbReference>
<dbReference type="PIRSF" id="PIRSF029120">
    <property type="entry name" value="UCP029120"/>
    <property type="match status" value="1"/>
</dbReference>
<dbReference type="GO" id="GO:0005524">
    <property type="term" value="F:ATP binding"/>
    <property type="evidence" value="ECO:0007669"/>
    <property type="project" value="UniProtKB-UniRule"/>
</dbReference>
<dbReference type="GO" id="GO:0046872">
    <property type="term" value="F:metal ion binding"/>
    <property type="evidence" value="ECO:0007669"/>
    <property type="project" value="InterPro"/>
</dbReference>
<feature type="domain" description="ATP-grasp" evidence="2">
    <location>
        <begin position="119"/>
        <end position="313"/>
    </location>
</feature>
<dbReference type="InterPro" id="IPR011761">
    <property type="entry name" value="ATP-grasp"/>
</dbReference>
<keyword evidence="1" id="KW-0547">Nucleotide-binding</keyword>
<dbReference type="SUPFAM" id="SSF56059">
    <property type="entry name" value="Glutathione synthetase ATP-binding domain-like"/>
    <property type="match status" value="1"/>
</dbReference>
<reference evidence="3 4" key="1">
    <citation type="submission" date="2019-03" db="EMBL/GenBank/DDBJ databases">
        <title>Genomic Encyclopedia of Type Strains, Phase IV (KMG-IV): sequencing the most valuable type-strain genomes for metagenomic binning, comparative biology and taxonomic classification.</title>
        <authorList>
            <person name="Goeker M."/>
        </authorList>
    </citation>
    <scope>NUCLEOTIDE SEQUENCE [LARGE SCALE GENOMIC DNA]</scope>
    <source>
        <strain evidence="3 4">DSM 13587</strain>
    </source>
</reference>
<dbReference type="Gene3D" id="3.30.470.20">
    <property type="entry name" value="ATP-grasp fold, B domain"/>
    <property type="match status" value="1"/>
</dbReference>
<comment type="caution">
    <text evidence="3">The sequence shown here is derived from an EMBL/GenBank/DDBJ whole genome shotgun (WGS) entry which is preliminary data.</text>
</comment>
<accession>A0A4R3MT40</accession>
<dbReference type="EMBL" id="SMAO01000008">
    <property type="protein sequence ID" value="TCT19590.1"/>
    <property type="molecule type" value="Genomic_DNA"/>
</dbReference>
<name>A0A4R3MT40_9GAMM</name>
<evidence type="ECO:0000313" key="3">
    <source>
        <dbReference type="EMBL" id="TCT19590.1"/>
    </source>
</evidence>
<gene>
    <name evidence="3" type="ORF">EDC35_108198</name>
</gene>
<dbReference type="Gene3D" id="3.40.50.20">
    <property type="match status" value="1"/>
</dbReference>
<organism evidence="3 4">
    <name type="scientific">Thiobaca trueperi</name>
    <dbReference type="NCBI Taxonomy" id="127458"/>
    <lineage>
        <taxon>Bacteria</taxon>
        <taxon>Pseudomonadati</taxon>
        <taxon>Pseudomonadota</taxon>
        <taxon>Gammaproteobacteria</taxon>
        <taxon>Chromatiales</taxon>
        <taxon>Chromatiaceae</taxon>
        <taxon>Thiobaca</taxon>
    </lineage>
</organism>
<keyword evidence="1" id="KW-0067">ATP-binding</keyword>
<dbReference type="PROSITE" id="PS50975">
    <property type="entry name" value="ATP_GRASP"/>
    <property type="match status" value="1"/>
</dbReference>
<keyword evidence="4" id="KW-1185">Reference proteome</keyword>
<sequence>MTRIWFNRTFSNVRALFDLVRQGDGSGEFHLVCSHTQSGFPGLLSAHETALEPTGLTGLDYVDFCLHFCRERRIDCFWPGKEARLLAAHRERFAAQGVELFAVAAPEMLEILFDKARFYVEARRFSIPPPDSVEFSTPDAFETAYARLRMAHEVLCVKPADGVNGAGFRVIEEQRSGLEILLQGALYSIHLDGLRQLLREAETFKPLLLMEFLGGSEYSLDCVGDGRRLVAVTQRKKARAGGYGQEIVEIHALTDAVSEMTAAFGLRGLFNVQFREGQNGFRLLEINPRFAGGIGYTGAAGLNLPYLALHGLIHGFPDRPFPLVAASTQVLEVPQFHRIEAAA</sequence>
<evidence type="ECO:0000313" key="4">
    <source>
        <dbReference type="Proteomes" id="UP000295717"/>
    </source>
</evidence>